<evidence type="ECO:0000313" key="8">
    <source>
        <dbReference type="EMBL" id="HGU15716.1"/>
    </source>
</evidence>
<sequence>MDFMKKLWNFLSSARLAITLFLILAFISIFGTIIPQGEPFQFYFMKYGSFWGKFILFLKLDDAYHSWWYIGTLFLFLANLITCSIKRFPISWKLYKKDPLEINPENLPYKYQITLTVSPSEIESLIYNKLKFKKAEKDFNGKILFYKDLNRWAHLSVYLIHFSIIIIIVGALIGAIWGCKGDIRIVEGQTSNTVLPFKSKEPIFLNFFIKLNKFIIEFYPDGTPKEYISNITVIDGNHTVDALIKVNSPFKYKGLSFYQANYDTIPDFKIRVRFKGREKFYTLNSFSPVSIDDRYTIALNDFGSAHGLIYAKIIFFDSETGQQIPGIIIKGFPHFNIPVGKDRLQIFLEDVEKVTYISGLQVKKDPGVPVVYAGFILIIIGLSGVYFFEPKTFWIFLIPEKNKVALNMGAYAKRERDTLKLKLEEIGNKLKAL</sequence>
<keyword evidence="4 6" id="KW-1133">Transmembrane helix</keyword>
<feature type="domain" description="ResB-like" evidence="7">
    <location>
        <begin position="346"/>
        <end position="422"/>
    </location>
</feature>
<evidence type="ECO:0000259" key="7">
    <source>
        <dbReference type="Pfam" id="PF05140"/>
    </source>
</evidence>
<feature type="transmembrane region" description="Helical" evidence="6">
    <location>
        <begin position="155"/>
        <end position="177"/>
    </location>
</feature>
<dbReference type="InterPro" id="IPR023494">
    <property type="entry name" value="Cyt_c_bgen_Ccs1/CcsB/ResB"/>
</dbReference>
<dbReference type="AlphaFoldDB" id="A0A7V4N445"/>
<evidence type="ECO:0000256" key="3">
    <source>
        <dbReference type="ARBA" id="ARBA00022748"/>
    </source>
</evidence>
<dbReference type="GO" id="GO:0016020">
    <property type="term" value="C:membrane"/>
    <property type="evidence" value="ECO:0007669"/>
    <property type="project" value="UniProtKB-SubCell"/>
</dbReference>
<evidence type="ECO:0000256" key="4">
    <source>
        <dbReference type="ARBA" id="ARBA00022989"/>
    </source>
</evidence>
<evidence type="ECO:0000256" key="2">
    <source>
        <dbReference type="ARBA" id="ARBA00022692"/>
    </source>
</evidence>
<evidence type="ECO:0000256" key="5">
    <source>
        <dbReference type="ARBA" id="ARBA00023136"/>
    </source>
</evidence>
<comment type="subcellular location">
    <subcellularLocation>
        <location evidence="1">Membrane</location>
        <topology evidence="1">Multi-pass membrane protein</topology>
    </subcellularLocation>
</comment>
<comment type="caution">
    <text evidence="8">The sequence shown here is derived from an EMBL/GenBank/DDBJ whole genome shotgun (WGS) entry which is preliminary data.</text>
</comment>
<dbReference type="GO" id="GO:0017004">
    <property type="term" value="P:cytochrome complex assembly"/>
    <property type="evidence" value="ECO:0007669"/>
    <property type="project" value="UniProtKB-KW"/>
</dbReference>
<dbReference type="Pfam" id="PF05140">
    <property type="entry name" value="ResB"/>
    <property type="match status" value="2"/>
</dbReference>
<keyword evidence="5 6" id="KW-0472">Membrane</keyword>
<feature type="domain" description="ResB-like" evidence="7">
    <location>
        <begin position="15"/>
        <end position="276"/>
    </location>
</feature>
<name>A0A7V4N445_9BACT</name>
<proteinExistence type="predicted"/>
<dbReference type="EMBL" id="DTEI01000063">
    <property type="protein sequence ID" value="HGU15716.1"/>
    <property type="molecule type" value="Genomic_DNA"/>
</dbReference>
<reference evidence="8" key="1">
    <citation type="journal article" date="2020" name="mSystems">
        <title>Genome- and Community-Level Interaction Insights into Carbon Utilization and Element Cycling Functions of Hydrothermarchaeota in Hydrothermal Sediment.</title>
        <authorList>
            <person name="Zhou Z."/>
            <person name="Liu Y."/>
            <person name="Xu W."/>
            <person name="Pan J."/>
            <person name="Luo Z.H."/>
            <person name="Li M."/>
        </authorList>
    </citation>
    <scope>NUCLEOTIDE SEQUENCE [LARGE SCALE GENOMIC DNA]</scope>
    <source>
        <strain evidence="8">SpSt-711</strain>
    </source>
</reference>
<protein>
    <submittedName>
        <fullName evidence="8">Cytochrome c biogenesis protein ResB</fullName>
    </submittedName>
</protein>
<feature type="transmembrane region" description="Helical" evidence="6">
    <location>
        <begin position="370"/>
        <end position="388"/>
    </location>
</feature>
<evidence type="ECO:0000256" key="1">
    <source>
        <dbReference type="ARBA" id="ARBA00004141"/>
    </source>
</evidence>
<keyword evidence="2 6" id="KW-0812">Transmembrane</keyword>
<feature type="transmembrane region" description="Helical" evidence="6">
    <location>
        <begin position="66"/>
        <end position="85"/>
    </location>
</feature>
<dbReference type="PANTHER" id="PTHR31566">
    <property type="entry name" value="CYTOCHROME C BIOGENESIS PROTEIN CCS1, CHLOROPLASTIC"/>
    <property type="match status" value="1"/>
</dbReference>
<keyword evidence="3" id="KW-0201">Cytochrome c-type biogenesis</keyword>
<dbReference type="InterPro" id="IPR007816">
    <property type="entry name" value="ResB-like_domain"/>
</dbReference>
<gene>
    <name evidence="8" type="ORF">ENU91_03560</name>
</gene>
<organism evidence="8">
    <name type="scientific">Thermodesulfobacterium geofontis</name>
    <dbReference type="NCBI Taxonomy" id="1295609"/>
    <lineage>
        <taxon>Bacteria</taxon>
        <taxon>Pseudomonadati</taxon>
        <taxon>Thermodesulfobacteriota</taxon>
        <taxon>Thermodesulfobacteria</taxon>
        <taxon>Thermodesulfobacteriales</taxon>
        <taxon>Thermodesulfobacteriaceae</taxon>
        <taxon>Thermodesulfobacterium</taxon>
    </lineage>
</organism>
<dbReference type="PANTHER" id="PTHR31566:SF0">
    <property type="entry name" value="CYTOCHROME C BIOGENESIS PROTEIN CCS1, CHLOROPLASTIC"/>
    <property type="match status" value="1"/>
</dbReference>
<accession>A0A7V4N445</accession>
<evidence type="ECO:0000256" key="6">
    <source>
        <dbReference type="SAM" id="Phobius"/>
    </source>
</evidence>